<gene>
    <name evidence="2" type="ORF">GCM10007100_36080</name>
</gene>
<feature type="domain" description="Methanolan biosynthesis EpsI" evidence="1">
    <location>
        <begin position="22"/>
        <end position="218"/>
    </location>
</feature>
<dbReference type="Proteomes" id="UP000644507">
    <property type="component" value="Unassembled WGS sequence"/>
</dbReference>
<evidence type="ECO:0000259" key="1">
    <source>
        <dbReference type="Pfam" id="PF11984"/>
    </source>
</evidence>
<evidence type="ECO:0000313" key="2">
    <source>
        <dbReference type="EMBL" id="GHC65036.1"/>
    </source>
</evidence>
<reference evidence="2" key="1">
    <citation type="journal article" date="2014" name="Int. J. Syst. Evol. Microbiol.">
        <title>Complete genome sequence of Corynebacterium casei LMG S-19264T (=DSM 44701T), isolated from a smear-ripened cheese.</title>
        <authorList>
            <consortium name="US DOE Joint Genome Institute (JGI-PGF)"/>
            <person name="Walter F."/>
            <person name="Albersmeier A."/>
            <person name="Kalinowski J."/>
            <person name="Ruckert C."/>
        </authorList>
    </citation>
    <scope>NUCLEOTIDE SEQUENCE</scope>
    <source>
        <strain evidence="2">KCTC 12988</strain>
    </source>
</reference>
<dbReference type="EMBL" id="BMXI01000018">
    <property type="protein sequence ID" value="GHC65036.1"/>
    <property type="molecule type" value="Genomic_DNA"/>
</dbReference>
<organism evidence="2 3">
    <name type="scientific">Roseibacillus persicicus</name>
    <dbReference type="NCBI Taxonomy" id="454148"/>
    <lineage>
        <taxon>Bacteria</taxon>
        <taxon>Pseudomonadati</taxon>
        <taxon>Verrucomicrobiota</taxon>
        <taxon>Verrucomicrobiia</taxon>
        <taxon>Verrucomicrobiales</taxon>
        <taxon>Verrucomicrobiaceae</taxon>
        <taxon>Roseibacillus</taxon>
    </lineage>
</organism>
<dbReference type="InterPro" id="IPR014263">
    <property type="entry name" value="Methanolan_biosynth_EpsI"/>
</dbReference>
<dbReference type="AlphaFoldDB" id="A0A918TXQ6"/>
<accession>A0A918TXQ6</accession>
<evidence type="ECO:0000313" key="3">
    <source>
        <dbReference type="Proteomes" id="UP000644507"/>
    </source>
</evidence>
<sequence length="239" mass="27497">MALATVGACKLWSDSETNPVAGVVVWLPDEMLGYRIETGEMGEEEKRWLPSDTTFLKRIYAEDWLPKAEADFRSLNATLIVAGSDSRSLHRPQVCLTAQHWTIEKREVVKLETEGGPLEVMDFHLVRTVRNQDGSARLDEKGEPIYLRAHYVYWWIGPDASTPSDEERVWLEVWNSILKGRKERWAFPSVMVYVDERKEDGEAQERAYQFIRKYAPDFQKSLGAEDREDAVELKSLGSE</sequence>
<dbReference type="Pfam" id="PF11984">
    <property type="entry name" value="DUF3485"/>
    <property type="match status" value="1"/>
</dbReference>
<comment type="caution">
    <text evidence="2">The sequence shown here is derived from an EMBL/GenBank/DDBJ whole genome shotgun (WGS) entry which is preliminary data.</text>
</comment>
<proteinExistence type="predicted"/>
<keyword evidence="3" id="KW-1185">Reference proteome</keyword>
<reference evidence="2" key="2">
    <citation type="submission" date="2020-09" db="EMBL/GenBank/DDBJ databases">
        <authorList>
            <person name="Sun Q."/>
            <person name="Kim S."/>
        </authorList>
    </citation>
    <scope>NUCLEOTIDE SEQUENCE</scope>
    <source>
        <strain evidence="2">KCTC 12988</strain>
    </source>
</reference>
<protein>
    <recommendedName>
        <fullName evidence="1">Methanolan biosynthesis EpsI domain-containing protein</fullName>
    </recommendedName>
</protein>
<name>A0A918TXQ6_9BACT</name>